<dbReference type="GO" id="GO:0005975">
    <property type="term" value="P:carbohydrate metabolic process"/>
    <property type="evidence" value="ECO:0007669"/>
    <property type="project" value="InterPro"/>
</dbReference>
<dbReference type="GO" id="GO:0016998">
    <property type="term" value="P:cell wall macromolecule catabolic process"/>
    <property type="evidence" value="ECO:0007669"/>
    <property type="project" value="InterPro"/>
</dbReference>
<dbReference type="PANTHER" id="PTHR22595">
    <property type="entry name" value="CHITINASE-RELATED"/>
    <property type="match status" value="1"/>
</dbReference>
<dbReference type="Gene3D" id="3.30.20.10">
    <property type="entry name" value="Endochitinase, domain 2"/>
    <property type="match status" value="1"/>
</dbReference>
<keyword evidence="5" id="KW-0472">Membrane</keyword>
<proteinExistence type="predicted"/>
<evidence type="ECO:0000256" key="5">
    <source>
        <dbReference type="SAM" id="Phobius"/>
    </source>
</evidence>
<keyword evidence="2 4" id="KW-1015">Disulfide bond</keyword>
<dbReference type="GO" id="GO:0006032">
    <property type="term" value="P:chitin catabolic process"/>
    <property type="evidence" value="ECO:0007669"/>
    <property type="project" value="InterPro"/>
</dbReference>
<feature type="transmembrane region" description="Helical" evidence="5">
    <location>
        <begin position="9"/>
        <end position="27"/>
    </location>
</feature>
<evidence type="ECO:0000256" key="3">
    <source>
        <dbReference type="PIRSR" id="PIRSR001060-1"/>
    </source>
</evidence>
<dbReference type="GO" id="GO:0004568">
    <property type="term" value="F:chitinase activity"/>
    <property type="evidence" value="ECO:0007669"/>
    <property type="project" value="InterPro"/>
</dbReference>
<evidence type="ECO:0000313" key="8">
    <source>
        <dbReference type="Proteomes" id="UP000077202"/>
    </source>
</evidence>
<dbReference type="Pfam" id="PF00182">
    <property type="entry name" value="Glyco_hydro_19"/>
    <property type="match status" value="1"/>
</dbReference>
<dbReference type="SMR" id="A0A176WJX5"/>
<feature type="disulfide bond" evidence="4">
    <location>
        <begin position="254"/>
        <end position="285"/>
    </location>
</feature>
<evidence type="ECO:0000256" key="1">
    <source>
        <dbReference type="ARBA" id="ARBA00022821"/>
    </source>
</evidence>
<protein>
    <recommendedName>
        <fullName evidence="6">Glycoside hydrolase family 19 catalytic domain-containing protein</fullName>
    </recommendedName>
</protein>
<feature type="active site" description="Proton donor" evidence="3">
    <location>
        <position position="128"/>
    </location>
</feature>
<name>A0A176WJX5_MARPO</name>
<feature type="disulfide bond" evidence="4">
    <location>
        <begin position="145"/>
        <end position="155"/>
    </location>
</feature>
<dbReference type="AlphaFoldDB" id="A0A176WJX5"/>
<dbReference type="CDD" id="cd00325">
    <property type="entry name" value="chitinase_GH19"/>
    <property type="match status" value="1"/>
</dbReference>
<evidence type="ECO:0000313" key="7">
    <source>
        <dbReference type="EMBL" id="OAE32953.1"/>
    </source>
</evidence>
<comment type="caution">
    <text evidence="7">The sequence shown here is derived from an EMBL/GenBank/DDBJ whole genome shotgun (WGS) entry which is preliminary data.</text>
</comment>
<feature type="domain" description="Glycoside hydrolase family 19 catalytic" evidence="6">
    <location>
        <begin position="74"/>
        <end position="285"/>
    </location>
</feature>
<evidence type="ECO:0000256" key="2">
    <source>
        <dbReference type="ARBA" id="ARBA00023157"/>
    </source>
</evidence>
<dbReference type="InterPro" id="IPR023346">
    <property type="entry name" value="Lysozyme-like_dom_sf"/>
</dbReference>
<gene>
    <name evidence="7" type="ORF">AXG93_673s1300</name>
</gene>
<keyword evidence="1" id="KW-0611">Plant defense</keyword>
<evidence type="ECO:0000256" key="4">
    <source>
        <dbReference type="PIRSR" id="PIRSR001060-2"/>
    </source>
</evidence>
<dbReference type="PIRSF" id="PIRSF001060">
    <property type="entry name" value="Endochitinase"/>
    <property type="match status" value="1"/>
</dbReference>
<dbReference type="PANTHER" id="PTHR22595:SF79">
    <property type="entry name" value="CHITINASE 12"/>
    <property type="match status" value="1"/>
</dbReference>
<keyword evidence="5" id="KW-0812">Transmembrane</keyword>
<accession>A0A176WJX5</accession>
<dbReference type="Proteomes" id="UP000077202">
    <property type="component" value="Unassembled WGS sequence"/>
</dbReference>
<dbReference type="SUPFAM" id="SSF53955">
    <property type="entry name" value="Lysozyme-like"/>
    <property type="match status" value="1"/>
</dbReference>
<reference evidence="7" key="1">
    <citation type="submission" date="2016-03" db="EMBL/GenBank/DDBJ databases">
        <title>Mechanisms controlling the formation of the plant cell surface in tip-growing cells are functionally conserved among land plants.</title>
        <authorList>
            <person name="Honkanen S."/>
            <person name="Jones V.A."/>
            <person name="Morieri G."/>
            <person name="Champion C."/>
            <person name="Hetherington A.J."/>
            <person name="Kelly S."/>
            <person name="Saint-Marcoux D."/>
            <person name="Proust H."/>
            <person name="Prescott H."/>
            <person name="Dolan L."/>
        </authorList>
    </citation>
    <scope>NUCLEOTIDE SEQUENCE [LARGE SCALE GENOMIC DNA]</scope>
    <source>
        <tissue evidence="7">Whole gametophyte</tissue>
    </source>
</reference>
<dbReference type="GO" id="GO:0050832">
    <property type="term" value="P:defense response to fungus"/>
    <property type="evidence" value="ECO:0007669"/>
    <property type="project" value="UniProtKB-ARBA"/>
</dbReference>
<keyword evidence="8" id="KW-1185">Reference proteome</keyword>
<dbReference type="InterPro" id="IPR016283">
    <property type="entry name" value="Glyco_hydro_19"/>
</dbReference>
<organism evidence="7 8">
    <name type="scientific">Marchantia polymorpha subsp. ruderalis</name>
    <dbReference type="NCBI Taxonomy" id="1480154"/>
    <lineage>
        <taxon>Eukaryota</taxon>
        <taxon>Viridiplantae</taxon>
        <taxon>Streptophyta</taxon>
        <taxon>Embryophyta</taxon>
        <taxon>Marchantiophyta</taxon>
        <taxon>Marchantiopsida</taxon>
        <taxon>Marchantiidae</taxon>
        <taxon>Marchantiales</taxon>
        <taxon>Marchantiaceae</taxon>
        <taxon>Marchantia</taxon>
    </lineage>
</organism>
<dbReference type="InterPro" id="IPR000726">
    <property type="entry name" value="Glyco_hydro_19_cat"/>
</dbReference>
<dbReference type="EMBL" id="LVLJ01000698">
    <property type="protein sequence ID" value="OAE32953.1"/>
    <property type="molecule type" value="Genomic_DNA"/>
</dbReference>
<evidence type="ECO:0000259" key="6">
    <source>
        <dbReference type="Pfam" id="PF00182"/>
    </source>
</evidence>
<dbReference type="Gene3D" id="1.10.530.10">
    <property type="match status" value="1"/>
</dbReference>
<keyword evidence="5" id="KW-1133">Transmembrane helix</keyword>
<sequence length="291" mass="31300">METIQRQKIVSVLVVIAVKALISMLHVNSIGPCGRGSGPCIPAEQWSRHVRAQDFPGSSPSASPSPLTVAHLVTADLFDSLFPARNFSFYTYVSFLTAAEAFPDFGTSGGLDSRKQEIAAFVAHIQYETSGLSFIEAGDQSTDYCDVIANASFTCFPGKKYFPRGPMQITWNYNYGSASDSVGTNILAEPELLASDAVLSFKTALWLWMSNSSNKPSCHAVMTGMWTPTSTDVAASRLAGFGTTTNILKGNEECGHESPEADSRTKLYLEAATALDVVPGEHLQCSTSLPF</sequence>